<protein>
    <submittedName>
        <fullName evidence="9">RND family acriflavine resistance protein A</fullName>
    </submittedName>
</protein>
<dbReference type="AlphaFoldDB" id="A0A158A4R4"/>
<feature type="region of interest" description="Disordered" evidence="3">
    <location>
        <begin position="390"/>
        <end position="419"/>
    </location>
</feature>
<evidence type="ECO:0000256" key="4">
    <source>
        <dbReference type="SAM" id="SignalP"/>
    </source>
</evidence>
<dbReference type="InterPro" id="IPR058624">
    <property type="entry name" value="MdtA-like_HH"/>
</dbReference>
<feature type="domain" description="Multidrug resistance protein MdtA-like alpha-helical hairpin" evidence="5">
    <location>
        <begin position="119"/>
        <end position="188"/>
    </location>
</feature>
<comment type="subcellular location">
    <subcellularLocation>
        <location evidence="1">Cell envelope</location>
    </subcellularLocation>
</comment>
<feature type="compositionally biased region" description="Polar residues" evidence="3">
    <location>
        <begin position="402"/>
        <end position="419"/>
    </location>
</feature>
<dbReference type="InterPro" id="IPR006143">
    <property type="entry name" value="RND_pump_MFP"/>
</dbReference>
<feature type="chain" id="PRO_5007620244" evidence="4">
    <location>
        <begin position="39"/>
        <end position="419"/>
    </location>
</feature>
<accession>A0A158A4R4</accession>
<dbReference type="Proteomes" id="UP000054851">
    <property type="component" value="Unassembled WGS sequence"/>
</dbReference>
<organism evidence="9 10">
    <name type="scientific">Caballeronia hypogeia</name>
    <dbReference type="NCBI Taxonomy" id="1777140"/>
    <lineage>
        <taxon>Bacteria</taxon>
        <taxon>Pseudomonadati</taxon>
        <taxon>Pseudomonadota</taxon>
        <taxon>Betaproteobacteria</taxon>
        <taxon>Burkholderiales</taxon>
        <taxon>Burkholderiaceae</taxon>
        <taxon>Caballeronia</taxon>
    </lineage>
</organism>
<dbReference type="InterPro" id="IPR058627">
    <property type="entry name" value="MdtA-like_C"/>
</dbReference>
<dbReference type="SUPFAM" id="SSF111369">
    <property type="entry name" value="HlyD-like secretion proteins"/>
    <property type="match status" value="1"/>
</dbReference>
<keyword evidence="10" id="KW-1185">Reference proteome</keyword>
<dbReference type="InterPro" id="IPR058626">
    <property type="entry name" value="MdtA-like_b-barrel"/>
</dbReference>
<evidence type="ECO:0000256" key="2">
    <source>
        <dbReference type="ARBA" id="ARBA00009477"/>
    </source>
</evidence>
<keyword evidence="4" id="KW-0732">Signal</keyword>
<evidence type="ECO:0000259" key="7">
    <source>
        <dbReference type="Pfam" id="PF25944"/>
    </source>
</evidence>
<comment type="similarity">
    <text evidence="2">Belongs to the membrane fusion protein (MFP) (TC 8.A.1) family.</text>
</comment>
<dbReference type="Pfam" id="PF25876">
    <property type="entry name" value="HH_MFP_RND"/>
    <property type="match status" value="1"/>
</dbReference>
<dbReference type="EMBL" id="FCOA02000004">
    <property type="protein sequence ID" value="SAK52812.1"/>
    <property type="molecule type" value="Genomic_DNA"/>
</dbReference>
<dbReference type="OrthoDB" id="9783047at2"/>
<gene>
    <name evidence="9" type="ORF">AWB79_01934</name>
</gene>
<feature type="domain" description="Multidrug resistance protein MdtA-like barrel-sandwich hybrid" evidence="6">
    <location>
        <begin position="78"/>
        <end position="214"/>
    </location>
</feature>
<dbReference type="RefSeq" id="WP_061167174.1">
    <property type="nucleotide sequence ID" value="NZ_FCOA02000004.1"/>
</dbReference>
<evidence type="ECO:0000313" key="9">
    <source>
        <dbReference type="EMBL" id="SAK52812.1"/>
    </source>
</evidence>
<feature type="signal peptide" evidence="4">
    <location>
        <begin position="1"/>
        <end position="38"/>
    </location>
</feature>
<evidence type="ECO:0000259" key="6">
    <source>
        <dbReference type="Pfam" id="PF25917"/>
    </source>
</evidence>
<dbReference type="NCBIfam" id="TIGR01730">
    <property type="entry name" value="RND_mfp"/>
    <property type="match status" value="1"/>
</dbReference>
<feature type="domain" description="Multidrug resistance protein MdtA-like beta-barrel" evidence="7">
    <location>
        <begin position="225"/>
        <end position="313"/>
    </location>
</feature>
<evidence type="ECO:0000256" key="1">
    <source>
        <dbReference type="ARBA" id="ARBA00004196"/>
    </source>
</evidence>
<evidence type="ECO:0000259" key="8">
    <source>
        <dbReference type="Pfam" id="PF25967"/>
    </source>
</evidence>
<dbReference type="Gene3D" id="2.40.50.100">
    <property type="match status" value="1"/>
</dbReference>
<dbReference type="Gene3D" id="2.40.30.170">
    <property type="match status" value="1"/>
</dbReference>
<dbReference type="STRING" id="1777140.AWB79_01934"/>
<dbReference type="PANTHER" id="PTHR30158">
    <property type="entry name" value="ACRA/E-RELATED COMPONENT OF DRUG EFFLUX TRANSPORTER"/>
    <property type="match status" value="1"/>
</dbReference>
<dbReference type="FunFam" id="2.40.420.20:FF:000001">
    <property type="entry name" value="Efflux RND transporter periplasmic adaptor subunit"/>
    <property type="match status" value="1"/>
</dbReference>
<dbReference type="GO" id="GO:0022857">
    <property type="term" value="F:transmembrane transporter activity"/>
    <property type="evidence" value="ECO:0007669"/>
    <property type="project" value="InterPro"/>
</dbReference>
<feature type="domain" description="Multidrug resistance protein MdtA-like C-terminal permuted SH3" evidence="8">
    <location>
        <begin position="319"/>
        <end position="378"/>
    </location>
</feature>
<proteinExistence type="inferred from homology"/>
<dbReference type="Gene3D" id="1.10.287.470">
    <property type="entry name" value="Helix hairpin bin"/>
    <property type="match status" value="1"/>
</dbReference>
<dbReference type="Pfam" id="PF25917">
    <property type="entry name" value="BSH_RND"/>
    <property type="match status" value="1"/>
</dbReference>
<sequence length="419" mass="45500">MAFVSKQIQDCCSFATPSRPLGALRLFAICALASLALAACKKPAPEAQRPPVDVTAMTVTARSTPVDFEFTAQTQSSREVEIRARVDGFLEKRMYTEGDLVAPNQVMFIMDKRPFEAALQTAKGSLAQQEARLLVTQQNLARVKPLAAMNALSKKDLDDAIGNEKSAQAAVIAAKGEVQTAELNLSYTTIRSPLKGLSSFARVQEGSYVTPTQQGLLTYVYQLDPMWVNFSISENELLTYREQIKKGLLIFPPENKFDVTIIQADGTKYPQTGRIDFTNPAFSTETGTFLVRAVFANPKGTLRPGQFVKARVAGALRPNAILVPQRAVLQGAKSHFVWTLDDQSKPHQRVVEVGEWHGDDWFITSGLKAGERVIVDGAIRVSADSQIRITGAPADNGAPASGPSTTLSQADTQNGGNQK</sequence>
<dbReference type="GO" id="GO:0046677">
    <property type="term" value="P:response to antibiotic"/>
    <property type="evidence" value="ECO:0007669"/>
    <property type="project" value="TreeGrafter"/>
</dbReference>
<reference evidence="9" key="1">
    <citation type="submission" date="2016-01" db="EMBL/GenBank/DDBJ databases">
        <authorList>
            <person name="Peeters C."/>
        </authorList>
    </citation>
    <scope>NUCLEOTIDE SEQUENCE</scope>
    <source>
        <strain evidence="9">LMG 29322</strain>
    </source>
</reference>
<dbReference type="Gene3D" id="2.40.420.20">
    <property type="match status" value="1"/>
</dbReference>
<comment type="caution">
    <text evidence="9">The sequence shown here is derived from an EMBL/GenBank/DDBJ whole genome shotgun (WGS) entry which is preliminary data.</text>
</comment>
<evidence type="ECO:0000259" key="5">
    <source>
        <dbReference type="Pfam" id="PF25876"/>
    </source>
</evidence>
<evidence type="ECO:0000313" key="10">
    <source>
        <dbReference type="Proteomes" id="UP000054851"/>
    </source>
</evidence>
<dbReference type="GO" id="GO:0005886">
    <property type="term" value="C:plasma membrane"/>
    <property type="evidence" value="ECO:0007669"/>
    <property type="project" value="UniProtKB-SubCell"/>
</dbReference>
<dbReference type="Pfam" id="PF25944">
    <property type="entry name" value="Beta-barrel_RND"/>
    <property type="match status" value="1"/>
</dbReference>
<evidence type="ECO:0000256" key="3">
    <source>
        <dbReference type="SAM" id="MobiDB-lite"/>
    </source>
</evidence>
<name>A0A158A4R4_9BURK</name>
<dbReference type="Pfam" id="PF25967">
    <property type="entry name" value="RND-MFP_C"/>
    <property type="match status" value="1"/>
</dbReference>
<dbReference type="InterPro" id="IPR058625">
    <property type="entry name" value="MdtA-like_BSH"/>
</dbReference>